<reference evidence="9 10" key="1">
    <citation type="submission" date="2024-04" db="EMBL/GenBank/DDBJ databases">
        <title>Defined microbial consortia suppress multidrug-resistant proinflammatory Enterobacteriaceae via ecological control.</title>
        <authorList>
            <person name="Furuichi M."/>
            <person name="Kawaguchi T."/>
            <person name="Pust M."/>
            <person name="Yasuma K."/>
            <person name="Plichta D."/>
            <person name="Hasegawa N."/>
            <person name="Ohya T."/>
            <person name="Bhattarai S."/>
            <person name="Sasajima S."/>
            <person name="Aoto Y."/>
            <person name="Tuganbaev T."/>
            <person name="Yaginuma M."/>
            <person name="Ueda M."/>
            <person name="Okahashi N."/>
            <person name="Amafuji K."/>
            <person name="Kiridooshi Y."/>
            <person name="Sugita K."/>
            <person name="Strazar M."/>
            <person name="Skelly A."/>
            <person name="Suda W."/>
            <person name="Hattori M."/>
            <person name="Nakamoto N."/>
            <person name="Caballero S."/>
            <person name="Norman J."/>
            <person name="Olle B."/>
            <person name="Tanoue T."/>
            <person name="Arita M."/>
            <person name="Bucci V."/>
            <person name="Atarashi K."/>
            <person name="Xavier R."/>
            <person name="Honda K."/>
        </authorList>
    </citation>
    <scope>NUCLEOTIDE SEQUENCE [LARGE SCALE GENOMIC DNA]</scope>
    <source>
        <strain evidence="10">k04-0078-D8-1</strain>
    </source>
</reference>
<evidence type="ECO:0000256" key="6">
    <source>
        <dbReference type="NCBIfam" id="TIGR02228"/>
    </source>
</evidence>
<dbReference type="PANTHER" id="PTHR10806">
    <property type="entry name" value="SIGNAL PEPTIDASE COMPLEX CATALYTIC SUBUNIT SEC11"/>
    <property type="match status" value="1"/>
</dbReference>
<evidence type="ECO:0000256" key="2">
    <source>
        <dbReference type="ARBA" id="ARBA00022670"/>
    </source>
</evidence>
<dbReference type="PANTHER" id="PTHR10806:SF6">
    <property type="entry name" value="SIGNAL PEPTIDASE COMPLEX CATALYTIC SUBUNIT SEC11"/>
    <property type="match status" value="1"/>
</dbReference>
<keyword evidence="10" id="KW-1185">Reference proteome</keyword>
<comment type="caution">
    <text evidence="9">The sequence shown here is derived from an EMBL/GenBank/DDBJ whole genome shotgun (WGS) entry which is preliminary data.</text>
</comment>
<feature type="transmembrane region" description="Helical" evidence="7">
    <location>
        <begin position="7"/>
        <end position="29"/>
    </location>
</feature>
<accession>A0ABQ0BHT8</accession>
<dbReference type="Pfam" id="PF00717">
    <property type="entry name" value="Peptidase_S24"/>
    <property type="match status" value="1"/>
</dbReference>
<evidence type="ECO:0000256" key="5">
    <source>
        <dbReference type="ARBA" id="ARBA00023136"/>
    </source>
</evidence>
<dbReference type="CDD" id="cd06462">
    <property type="entry name" value="Peptidase_S24_S26"/>
    <property type="match status" value="1"/>
</dbReference>
<keyword evidence="2" id="KW-0378">Hydrolase</keyword>
<keyword evidence="5 7" id="KW-0472">Membrane</keyword>
<name>A0ABQ0BHT8_9FIRM</name>
<keyword evidence="4 7" id="KW-1133">Transmembrane helix</keyword>
<keyword evidence="3 7" id="KW-0812">Transmembrane</keyword>
<dbReference type="EMBL" id="BAABYW010000002">
    <property type="protein sequence ID" value="GAA6411019.1"/>
    <property type="molecule type" value="Genomic_DNA"/>
</dbReference>
<comment type="subcellular location">
    <subcellularLocation>
        <location evidence="1">Membrane</location>
    </subcellularLocation>
</comment>
<dbReference type="Proteomes" id="UP001600943">
    <property type="component" value="Unassembled WGS sequence"/>
</dbReference>
<evidence type="ECO:0000256" key="7">
    <source>
        <dbReference type="SAM" id="Phobius"/>
    </source>
</evidence>
<dbReference type="InterPro" id="IPR015927">
    <property type="entry name" value="Peptidase_S24_S26A/B/C"/>
</dbReference>
<dbReference type="NCBIfam" id="TIGR02228">
    <property type="entry name" value="sigpep_I_arch"/>
    <property type="match status" value="1"/>
</dbReference>
<dbReference type="Gene3D" id="2.10.109.10">
    <property type="entry name" value="Umud Fragment, subunit A"/>
    <property type="match status" value="1"/>
</dbReference>
<dbReference type="PRINTS" id="PR00728">
    <property type="entry name" value="SIGNALPTASE"/>
</dbReference>
<feature type="transmembrane region" description="Helical" evidence="7">
    <location>
        <begin position="131"/>
        <end position="151"/>
    </location>
</feature>
<evidence type="ECO:0000256" key="3">
    <source>
        <dbReference type="ARBA" id="ARBA00022692"/>
    </source>
</evidence>
<dbReference type="InterPro" id="IPR036286">
    <property type="entry name" value="LexA/Signal_pep-like_sf"/>
</dbReference>
<dbReference type="InterPro" id="IPR001733">
    <property type="entry name" value="Peptidase_S26B"/>
</dbReference>
<gene>
    <name evidence="9" type="ORF">K040078D81_51360</name>
</gene>
<evidence type="ECO:0000313" key="9">
    <source>
        <dbReference type="EMBL" id="GAA6411019.1"/>
    </source>
</evidence>
<dbReference type="SUPFAM" id="SSF51306">
    <property type="entry name" value="LexA/Signal peptidase"/>
    <property type="match status" value="1"/>
</dbReference>
<evidence type="ECO:0000256" key="4">
    <source>
        <dbReference type="ARBA" id="ARBA00022989"/>
    </source>
</evidence>
<evidence type="ECO:0000256" key="1">
    <source>
        <dbReference type="ARBA" id="ARBA00004370"/>
    </source>
</evidence>
<evidence type="ECO:0000259" key="8">
    <source>
        <dbReference type="Pfam" id="PF00717"/>
    </source>
</evidence>
<sequence>MKKIIRGLITVILGLILAMDLYILAVQILDGEAVTGIFGFHGEVAVSGSMEPLFSPGDLLIYREEPTYQAGEVILFRQEDSLITHRIVEEQNDQFKTKGDANNVEDEGLTNTTQIEGKLILVIPAIGKAVLFFKTPLGMLVLIASGLLLIWTPHIRSRDL</sequence>
<feature type="domain" description="Peptidase S24/S26A/S26B/S26C" evidence="8">
    <location>
        <begin position="48"/>
        <end position="119"/>
    </location>
</feature>
<proteinExistence type="predicted"/>
<dbReference type="EC" id="3.4.21.89" evidence="6"/>
<organism evidence="9 10">
    <name type="scientific">Blautia hominis</name>
    <dbReference type="NCBI Taxonomy" id="2025493"/>
    <lineage>
        <taxon>Bacteria</taxon>
        <taxon>Bacillati</taxon>
        <taxon>Bacillota</taxon>
        <taxon>Clostridia</taxon>
        <taxon>Lachnospirales</taxon>
        <taxon>Lachnospiraceae</taxon>
        <taxon>Blautia</taxon>
    </lineage>
</organism>
<keyword evidence="2" id="KW-0645">Protease</keyword>
<protein>
    <recommendedName>
        <fullName evidence="6">Signal peptidase I</fullName>
        <ecNumber evidence="6">3.4.21.89</ecNumber>
    </recommendedName>
</protein>
<evidence type="ECO:0000313" key="10">
    <source>
        <dbReference type="Proteomes" id="UP001600943"/>
    </source>
</evidence>